<dbReference type="AlphaFoldDB" id="A0AAN9LYP3"/>
<protein>
    <submittedName>
        <fullName evidence="1">Uncharacterized protein</fullName>
    </submittedName>
</protein>
<name>A0AAN9LYP3_CANGL</name>
<proteinExistence type="predicted"/>
<reference evidence="1 2" key="1">
    <citation type="submission" date="2024-01" db="EMBL/GenBank/DDBJ databases">
        <title>The genomes of 5 underutilized Papilionoideae crops provide insights into root nodulation and disease resistanc.</title>
        <authorList>
            <person name="Jiang F."/>
        </authorList>
    </citation>
    <scope>NUCLEOTIDE SEQUENCE [LARGE SCALE GENOMIC DNA]</scope>
    <source>
        <strain evidence="1">LVBAO_FW01</strain>
        <tissue evidence="1">Leaves</tissue>
    </source>
</reference>
<keyword evidence="2" id="KW-1185">Reference proteome</keyword>
<dbReference type="Proteomes" id="UP001367508">
    <property type="component" value="Unassembled WGS sequence"/>
</dbReference>
<dbReference type="EMBL" id="JAYMYQ010000003">
    <property type="protein sequence ID" value="KAK7344895.1"/>
    <property type="molecule type" value="Genomic_DNA"/>
</dbReference>
<evidence type="ECO:0000313" key="1">
    <source>
        <dbReference type="EMBL" id="KAK7344895.1"/>
    </source>
</evidence>
<organism evidence="1 2">
    <name type="scientific">Canavalia gladiata</name>
    <name type="common">Sword bean</name>
    <name type="synonym">Dolichos gladiatus</name>
    <dbReference type="NCBI Taxonomy" id="3824"/>
    <lineage>
        <taxon>Eukaryota</taxon>
        <taxon>Viridiplantae</taxon>
        <taxon>Streptophyta</taxon>
        <taxon>Embryophyta</taxon>
        <taxon>Tracheophyta</taxon>
        <taxon>Spermatophyta</taxon>
        <taxon>Magnoliopsida</taxon>
        <taxon>eudicotyledons</taxon>
        <taxon>Gunneridae</taxon>
        <taxon>Pentapetalae</taxon>
        <taxon>rosids</taxon>
        <taxon>fabids</taxon>
        <taxon>Fabales</taxon>
        <taxon>Fabaceae</taxon>
        <taxon>Papilionoideae</taxon>
        <taxon>50 kb inversion clade</taxon>
        <taxon>NPAAA clade</taxon>
        <taxon>indigoferoid/millettioid clade</taxon>
        <taxon>Phaseoleae</taxon>
        <taxon>Canavalia</taxon>
    </lineage>
</organism>
<accession>A0AAN9LYP3</accession>
<gene>
    <name evidence="1" type="ORF">VNO77_15109</name>
</gene>
<comment type="caution">
    <text evidence="1">The sequence shown here is derived from an EMBL/GenBank/DDBJ whole genome shotgun (WGS) entry which is preliminary data.</text>
</comment>
<sequence length="119" mass="13013">MLVTPGTCEGLLAIKTNFYSLLLPRACLVRPNTPKTERTTGLLHLPTQFCPQPALDSSSPEISAVLWNSNDASTGADSVLGFNSHRSILCFSSNRDCFEEDSKKAKLEDSGEHQIQESE</sequence>
<evidence type="ECO:0000313" key="2">
    <source>
        <dbReference type="Proteomes" id="UP001367508"/>
    </source>
</evidence>